<dbReference type="EMBL" id="MWAK01000056">
    <property type="protein sequence ID" value="OPZ92943.1"/>
    <property type="molecule type" value="Genomic_DNA"/>
</dbReference>
<organism evidence="2">
    <name type="scientific">candidate division TA06 bacterium ADurb.Bin417</name>
    <dbReference type="NCBI Taxonomy" id="1852828"/>
    <lineage>
        <taxon>Bacteria</taxon>
        <taxon>Bacteria division TA06</taxon>
    </lineage>
</organism>
<sequence>MPTWQEIGLSWVAWRPSIRTRLVRIWRRTRVRSSLSKTPWTSLGATSGPTAARTSCRIPSKKAARSTFWAYLVTSPKRLSRIEITVSSQGCFSGSGSADFSGMNSSLKNWTIFRASCSPKPTASRTRSSGRLRADPSSISSDSVPAITTRESSLFWRSVTEGLTTSCPSTRPTRTPATTSLALMGPRVTAAEAPRTASMSGSTSGSKEKTKEQTWISRFRVLGKSGRMVRSMSRQVSTSFSVGRPSRLKNPPGNLPAAEMCSRYSTVRGRKSCRFSSSLPKTRVVRTMVSPERTITEAVACWANVSVSKLIVFPPISISFFISIPLLELLPPDKQPIGPFWAGETPVKNYL</sequence>
<comment type="caution">
    <text evidence="2">The sequence shown here is derived from an EMBL/GenBank/DDBJ whole genome shotgun (WGS) entry which is preliminary data.</text>
</comment>
<proteinExistence type="predicted"/>
<dbReference type="AlphaFoldDB" id="A0A1V5MI87"/>
<evidence type="ECO:0000313" key="2">
    <source>
        <dbReference type="EMBL" id="OPZ92943.1"/>
    </source>
</evidence>
<reference evidence="2" key="1">
    <citation type="submission" date="2017-02" db="EMBL/GenBank/DDBJ databases">
        <title>Delving into the versatile metabolic prowess of the omnipresent phylum Bacteroidetes.</title>
        <authorList>
            <person name="Nobu M.K."/>
            <person name="Mei R."/>
            <person name="Narihiro T."/>
            <person name="Kuroda K."/>
            <person name="Liu W.-T."/>
        </authorList>
    </citation>
    <scope>NUCLEOTIDE SEQUENCE</scope>
    <source>
        <strain evidence="2">ADurb.Bin417</strain>
    </source>
</reference>
<feature type="region of interest" description="Disordered" evidence="1">
    <location>
        <begin position="191"/>
        <end position="210"/>
    </location>
</feature>
<feature type="compositionally biased region" description="Polar residues" evidence="1">
    <location>
        <begin position="119"/>
        <end position="129"/>
    </location>
</feature>
<name>A0A1V5MI87_UNCT6</name>
<protein>
    <submittedName>
        <fullName evidence="2">Uncharacterized protein</fullName>
    </submittedName>
</protein>
<feature type="region of interest" description="Disordered" evidence="1">
    <location>
        <begin position="234"/>
        <end position="255"/>
    </location>
</feature>
<gene>
    <name evidence="2" type="ORF">BWY73_00566</name>
</gene>
<accession>A0A1V5MI87</accession>
<feature type="region of interest" description="Disordered" evidence="1">
    <location>
        <begin position="118"/>
        <end position="144"/>
    </location>
</feature>
<evidence type="ECO:0000256" key="1">
    <source>
        <dbReference type="SAM" id="MobiDB-lite"/>
    </source>
</evidence>
<dbReference type="Proteomes" id="UP000485484">
    <property type="component" value="Unassembled WGS sequence"/>
</dbReference>